<sequence>MAVNGPGTDGPDGGGRSDDHGGPDDEGADLLPCGTSLDALLDHLRGGRPTAHERACPHCTAAAEELRILTAARDEAEQDLPAAPPGLADRVMRTVRAEGRSSGYIALPGSPGPAGERGWTRIRTEAVAALFRAACDTVPGAVVGRCRFSEAPEGVAVELSARFTGEVPAPRLAEELRTAVSTTALHHLGWRLARVDVRFH</sequence>
<organism evidence="2 3">
    <name type="scientific">Nocardiopsis suaedae</name>
    <dbReference type="NCBI Taxonomy" id="3018444"/>
    <lineage>
        <taxon>Bacteria</taxon>
        <taxon>Bacillati</taxon>
        <taxon>Actinomycetota</taxon>
        <taxon>Actinomycetes</taxon>
        <taxon>Streptosporangiales</taxon>
        <taxon>Nocardiopsidaceae</taxon>
        <taxon>Nocardiopsis</taxon>
    </lineage>
</organism>
<protein>
    <recommendedName>
        <fullName evidence="4">Asp23/Gls24 family envelope stress response protein</fullName>
    </recommendedName>
</protein>
<dbReference type="RefSeq" id="WP_270675657.1">
    <property type="nucleotide sequence ID" value="NZ_JAQFWP010000002.1"/>
</dbReference>
<evidence type="ECO:0008006" key="4">
    <source>
        <dbReference type="Google" id="ProtNLM"/>
    </source>
</evidence>
<accession>A0ABT4TF27</accession>
<evidence type="ECO:0000256" key="1">
    <source>
        <dbReference type="SAM" id="MobiDB-lite"/>
    </source>
</evidence>
<dbReference type="Proteomes" id="UP001165685">
    <property type="component" value="Unassembled WGS sequence"/>
</dbReference>
<dbReference type="EMBL" id="JAQFWP010000002">
    <property type="protein sequence ID" value="MDA2803317.1"/>
    <property type="molecule type" value="Genomic_DNA"/>
</dbReference>
<reference evidence="2" key="1">
    <citation type="submission" date="2023-01" db="EMBL/GenBank/DDBJ databases">
        <title>Draft genome sequence of Nocardiopsis sp. LSu2-4 isolated from halophytes.</title>
        <authorList>
            <person name="Duangmal K."/>
            <person name="Chantavorakit T."/>
        </authorList>
    </citation>
    <scope>NUCLEOTIDE SEQUENCE</scope>
    <source>
        <strain evidence="2">LSu2-4</strain>
    </source>
</reference>
<keyword evidence="3" id="KW-1185">Reference proteome</keyword>
<proteinExistence type="predicted"/>
<evidence type="ECO:0000313" key="2">
    <source>
        <dbReference type="EMBL" id="MDA2803317.1"/>
    </source>
</evidence>
<gene>
    <name evidence="2" type="ORF">O4U47_02230</name>
</gene>
<evidence type="ECO:0000313" key="3">
    <source>
        <dbReference type="Proteomes" id="UP001165685"/>
    </source>
</evidence>
<feature type="region of interest" description="Disordered" evidence="1">
    <location>
        <begin position="1"/>
        <end position="33"/>
    </location>
</feature>
<comment type="caution">
    <text evidence="2">The sequence shown here is derived from an EMBL/GenBank/DDBJ whole genome shotgun (WGS) entry which is preliminary data.</text>
</comment>
<name>A0ABT4TF27_9ACTN</name>